<gene>
    <name evidence="2" type="ORF">GKD59_23725</name>
</gene>
<proteinExistence type="predicted"/>
<comment type="caution">
    <text evidence="2">The sequence shown here is derived from an EMBL/GenBank/DDBJ whole genome shotgun (WGS) entry which is preliminary data.</text>
</comment>
<keyword evidence="1" id="KW-0472">Membrane</keyword>
<dbReference type="AlphaFoldDB" id="A0A7K0GPI4"/>
<organism evidence="2 3">
    <name type="scientific">Parabacteroides distasonis</name>
    <dbReference type="NCBI Taxonomy" id="823"/>
    <lineage>
        <taxon>Bacteria</taxon>
        <taxon>Pseudomonadati</taxon>
        <taxon>Bacteroidota</taxon>
        <taxon>Bacteroidia</taxon>
        <taxon>Bacteroidales</taxon>
        <taxon>Tannerellaceae</taxon>
        <taxon>Parabacteroides</taxon>
    </lineage>
</organism>
<feature type="transmembrane region" description="Helical" evidence="1">
    <location>
        <begin position="21"/>
        <end position="42"/>
    </location>
</feature>
<name>A0A7K0GPI4_PARDI</name>
<keyword evidence="1" id="KW-0812">Transmembrane</keyword>
<reference evidence="2 3" key="1">
    <citation type="journal article" date="2019" name="Nat. Med.">
        <title>A library of human gut bacterial isolates paired with longitudinal multiomics data enables mechanistic microbiome research.</title>
        <authorList>
            <person name="Poyet M."/>
            <person name="Groussin M."/>
            <person name="Gibbons S.M."/>
            <person name="Avila-Pacheco J."/>
            <person name="Jiang X."/>
            <person name="Kearney S.M."/>
            <person name="Perrotta A.R."/>
            <person name="Berdy B."/>
            <person name="Zhao S."/>
            <person name="Lieberman T.D."/>
            <person name="Swanson P.K."/>
            <person name="Smith M."/>
            <person name="Roesemann S."/>
            <person name="Alexander J.E."/>
            <person name="Rich S.A."/>
            <person name="Livny J."/>
            <person name="Vlamakis H."/>
            <person name="Clish C."/>
            <person name="Bullock K."/>
            <person name="Deik A."/>
            <person name="Scott J."/>
            <person name="Pierce K.A."/>
            <person name="Xavier R.J."/>
            <person name="Alm E.J."/>
        </authorList>
    </citation>
    <scope>NUCLEOTIDE SEQUENCE [LARGE SCALE GENOMIC DNA]</scope>
    <source>
        <strain evidence="2 3">BIOML-A41</strain>
    </source>
</reference>
<evidence type="ECO:0000256" key="1">
    <source>
        <dbReference type="SAM" id="Phobius"/>
    </source>
</evidence>
<protein>
    <submittedName>
        <fullName evidence="2">Methyl-accepting chemotaxis protein</fullName>
    </submittedName>
</protein>
<dbReference type="Proteomes" id="UP000463337">
    <property type="component" value="Unassembled WGS sequence"/>
</dbReference>
<evidence type="ECO:0000313" key="2">
    <source>
        <dbReference type="EMBL" id="MRY60825.1"/>
    </source>
</evidence>
<dbReference type="EMBL" id="WKLT01000184">
    <property type="protein sequence ID" value="MRY60825.1"/>
    <property type="molecule type" value="Genomic_DNA"/>
</dbReference>
<accession>A0A7K0GPI4</accession>
<feature type="non-terminal residue" evidence="2">
    <location>
        <position position="57"/>
    </location>
</feature>
<keyword evidence="1" id="KW-1133">Transmembrane helix</keyword>
<sequence length="57" mass="6684">MKEVQFRTIDKLFIKMSINDKFWVIFLIFFAALASLAGLNYVNEIEQIDASKKQQVE</sequence>
<evidence type="ECO:0000313" key="3">
    <source>
        <dbReference type="Proteomes" id="UP000463337"/>
    </source>
</evidence>